<dbReference type="RefSeq" id="WP_093285341.1">
    <property type="nucleotide sequence ID" value="NZ_FOFS01000007.1"/>
</dbReference>
<gene>
    <name evidence="2" type="ORF">SAMN04488038_10777</name>
</gene>
<organism evidence="2 3">
    <name type="scientific">Solimonas aquatica</name>
    <dbReference type="NCBI Taxonomy" id="489703"/>
    <lineage>
        <taxon>Bacteria</taxon>
        <taxon>Pseudomonadati</taxon>
        <taxon>Pseudomonadota</taxon>
        <taxon>Gammaproteobacteria</taxon>
        <taxon>Nevskiales</taxon>
        <taxon>Nevskiaceae</taxon>
        <taxon>Solimonas</taxon>
    </lineage>
</organism>
<dbReference type="Proteomes" id="UP000199233">
    <property type="component" value="Unassembled WGS sequence"/>
</dbReference>
<evidence type="ECO:0000313" key="2">
    <source>
        <dbReference type="EMBL" id="SEQ49551.1"/>
    </source>
</evidence>
<evidence type="ECO:0008006" key="4">
    <source>
        <dbReference type="Google" id="ProtNLM"/>
    </source>
</evidence>
<dbReference type="STRING" id="489703.SAMN04488038_10777"/>
<dbReference type="AlphaFoldDB" id="A0A1H9GHJ8"/>
<feature type="transmembrane region" description="Helical" evidence="1">
    <location>
        <begin position="14"/>
        <end position="37"/>
    </location>
</feature>
<feature type="transmembrane region" description="Helical" evidence="1">
    <location>
        <begin position="131"/>
        <end position="152"/>
    </location>
</feature>
<reference evidence="2 3" key="1">
    <citation type="submission" date="2016-10" db="EMBL/GenBank/DDBJ databases">
        <authorList>
            <person name="de Groot N.N."/>
        </authorList>
    </citation>
    <scope>NUCLEOTIDE SEQUENCE [LARGE SCALE GENOMIC DNA]</scope>
    <source>
        <strain evidence="2 3">DSM 25927</strain>
    </source>
</reference>
<dbReference type="EMBL" id="FOFS01000007">
    <property type="protein sequence ID" value="SEQ49551.1"/>
    <property type="molecule type" value="Genomic_DNA"/>
</dbReference>
<dbReference type="Pfam" id="PF26512">
    <property type="entry name" value="SOI"/>
    <property type="match status" value="1"/>
</dbReference>
<protein>
    <recommendedName>
        <fullName evidence="4">Styrene-oxide isomerase</fullName>
    </recommendedName>
</protein>
<keyword evidence="1" id="KW-1133">Transmembrane helix</keyword>
<feature type="transmembrane region" description="Helical" evidence="1">
    <location>
        <begin position="94"/>
        <end position="111"/>
    </location>
</feature>
<sequence length="161" mass="17584">MSNHDELKPYRQQLVGHGALMIFCAGVIGFGFLFFLIGEIKLWPIPGTLNIKLPGSYDDWRMAHMEAVVNGAIMWILAAILPLLPFSLAGLRRAAYGMIIVAWTFVIASAMKPLFPNSRGLAASDLLSNNIVFGLFYVGVVLVMVIMALIAYRSLRGGKAA</sequence>
<evidence type="ECO:0000256" key="1">
    <source>
        <dbReference type="SAM" id="Phobius"/>
    </source>
</evidence>
<keyword evidence="3" id="KW-1185">Reference proteome</keyword>
<accession>A0A1H9GHJ8</accession>
<dbReference type="InterPro" id="IPR058965">
    <property type="entry name" value="SOI/HabA-like"/>
</dbReference>
<evidence type="ECO:0000313" key="3">
    <source>
        <dbReference type="Proteomes" id="UP000199233"/>
    </source>
</evidence>
<name>A0A1H9GHJ8_9GAMM</name>
<keyword evidence="1" id="KW-0812">Transmembrane</keyword>
<feature type="transmembrane region" description="Helical" evidence="1">
    <location>
        <begin position="67"/>
        <end position="87"/>
    </location>
</feature>
<dbReference type="OrthoDB" id="5741666at2"/>
<keyword evidence="1" id="KW-0472">Membrane</keyword>
<proteinExistence type="predicted"/>